<feature type="region of interest" description="Disordered" evidence="1">
    <location>
        <begin position="17"/>
        <end position="54"/>
    </location>
</feature>
<evidence type="ECO:0000256" key="2">
    <source>
        <dbReference type="SAM" id="Phobius"/>
    </source>
</evidence>
<reference evidence="3 4" key="1">
    <citation type="journal article" date="2016" name="Nat. Commun.">
        <title>Thousands of microbial genomes shed light on interconnected biogeochemical processes in an aquifer system.</title>
        <authorList>
            <person name="Anantharaman K."/>
            <person name="Brown C.T."/>
            <person name="Hug L.A."/>
            <person name="Sharon I."/>
            <person name="Castelle C.J."/>
            <person name="Probst A.J."/>
            <person name="Thomas B.C."/>
            <person name="Singh A."/>
            <person name="Wilkins M.J."/>
            <person name="Karaoz U."/>
            <person name="Brodie E.L."/>
            <person name="Williams K.H."/>
            <person name="Hubbard S.S."/>
            <person name="Banfield J.F."/>
        </authorList>
    </citation>
    <scope>NUCLEOTIDE SEQUENCE [LARGE SCALE GENOMIC DNA]</scope>
</reference>
<feature type="compositionally biased region" description="Basic and acidic residues" evidence="1">
    <location>
        <begin position="36"/>
        <end position="54"/>
    </location>
</feature>
<organism evidence="3 4">
    <name type="scientific">Candidatus Kaiserbacteria bacterium RIFCSPHIGHO2_02_FULL_55_17</name>
    <dbReference type="NCBI Taxonomy" id="1798496"/>
    <lineage>
        <taxon>Bacteria</taxon>
        <taxon>Candidatus Kaiseribacteriota</taxon>
    </lineage>
</organism>
<evidence type="ECO:0000313" key="3">
    <source>
        <dbReference type="EMBL" id="OGG64190.1"/>
    </source>
</evidence>
<sequence length="354" mass="37583">MDKGPPEKYIRTFAGDMETLQKGGTPDLTPLAPRPAEVRQPTDEGGPHPEPKERLVAPAYTPPLPANAPLKTYAGDFSERMKETKASTATILAAEQDRALPSLQAVPPESSHRNILYSIVGAVLLIAGIAGVYVAYTRYRAATEPVVVTENVPAPIFVDEREEISDTGRALLEAIKKSVDRPIAVGAVRLLSIASTTGSETVFSALSVGAPNVLLRNVSAQGSMAGVVQVSGRQSPFFILSVLSYSNTFSGMLSWEQEMSVDLAPLFPAYPTPVLNTPAATTTPSGVPKAATTTTSVAAFVDASIANHDARVYRDTAGRDVLVYGYWNQATLIIARDAAAFTELVGRLATSRAQ</sequence>
<gene>
    <name evidence="3" type="ORF">A3C94_02415</name>
</gene>
<name>A0A1F6DSC8_9BACT</name>
<dbReference type="STRING" id="1798496.A3C94_02415"/>
<proteinExistence type="predicted"/>
<accession>A0A1F6DSC8</accession>
<dbReference type="EMBL" id="MFLJ01000031">
    <property type="protein sequence ID" value="OGG64190.1"/>
    <property type="molecule type" value="Genomic_DNA"/>
</dbReference>
<comment type="caution">
    <text evidence="3">The sequence shown here is derived from an EMBL/GenBank/DDBJ whole genome shotgun (WGS) entry which is preliminary data.</text>
</comment>
<dbReference type="AlphaFoldDB" id="A0A1F6DSC8"/>
<keyword evidence="2" id="KW-0472">Membrane</keyword>
<keyword evidence="2" id="KW-1133">Transmembrane helix</keyword>
<feature type="transmembrane region" description="Helical" evidence="2">
    <location>
        <begin position="115"/>
        <end position="136"/>
    </location>
</feature>
<protein>
    <submittedName>
        <fullName evidence="3">Uncharacterized protein</fullName>
    </submittedName>
</protein>
<keyword evidence="2" id="KW-0812">Transmembrane</keyword>
<evidence type="ECO:0000313" key="4">
    <source>
        <dbReference type="Proteomes" id="UP000177232"/>
    </source>
</evidence>
<evidence type="ECO:0000256" key="1">
    <source>
        <dbReference type="SAM" id="MobiDB-lite"/>
    </source>
</evidence>
<dbReference type="Proteomes" id="UP000177232">
    <property type="component" value="Unassembled WGS sequence"/>
</dbReference>